<accession>A0A3M7T9S0</accession>
<feature type="region of interest" description="Disordered" evidence="1">
    <location>
        <begin position="391"/>
        <end position="430"/>
    </location>
</feature>
<evidence type="ECO:0000313" key="3">
    <source>
        <dbReference type="Proteomes" id="UP000276133"/>
    </source>
</evidence>
<proteinExistence type="predicted"/>
<organism evidence="2 3">
    <name type="scientific">Brachionus plicatilis</name>
    <name type="common">Marine rotifer</name>
    <name type="synonym">Brachionus muelleri</name>
    <dbReference type="NCBI Taxonomy" id="10195"/>
    <lineage>
        <taxon>Eukaryota</taxon>
        <taxon>Metazoa</taxon>
        <taxon>Spiralia</taxon>
        <taxon>Gnathifera</taxon>
        <taxon>Rotifera</taxon>
        <taxon>Eurotatoria</taxon>
        <taxon>Monogononta</taxon>
        <taxon>Pseudotrocha</taxon>
        <taxon>Ploima</taxon>
        <taxon>Brachionidae</taxon>
        <taxon>Brachionus</taxon>
    </lineage>
</organism>
<name>A0A3M7T9S0_BRAPC</name>
<feature type="compositionally biased region" description="Basic and acidic residues" evidence="1">
    <location>
        <begin position="406"/>
        <end position="428"/>
    </location>
</feature>
<dbReference type="Proteomes" id="UP000276133">
    <property type="component" value="Unassembled WGS sequence"/>
</dbReference>
<dbReference type="AlphaFoldDB" id="A0A3M7T9S0"/>
<sequence>MEALSMTKRFRINENSEYQQIHQTIQTTKQKSLKNETILANMTNNPPKFIDTKRLLSRPSTTSHVYGQNMNSKSSKSSPNVLYSKFLMHHSKNNDKKTSLNVSNASIANQNTTNICDLASKQSGFNLVNGSNQSSLNSDVFVDRLSDQRIFNRQFKIQNLVDNSGNKSARTVGSAVQNYPNKSKQQFYNQNRPRNSIPSSAQPKSKKDEVYNYHSATHRPSNFSISSNKNTDYQSNSIYLDYKSKKSANSSSVYYNLASGRNPVVLNEEAKNVRNSAMSRKFVGFNFNENASSQNLIQKQKNQLEDNVYIKSTESFNDIYFSAPSGVFYEQKPVEKGDTRQKSALTEARNNSPLPTESPAIVNLLLNNHNKLYESTKLVYDAKKYPSNRKGLRLNETIGEGDEKNDEQFDKQKKGSRDNERSLDKCTDDYDPNESALIAAVYKKCNEWLERHVIPNLESRSNTSSPSLNETIN</sequence>
<comment type="caution">
    <text evidence="2">The sequence shown here is derived from an EMBL/GenBank/DDBJ whole genome shotgun (WGS) entry which is preliminary data.</text>
</comment>
<feature type="compositionally biased region" description="Polar residues" evidence="1">
    <location>
        <begin position="177"/>
        <end position="203"/>
    </location>
</feature>
<dbReference type="EMBL" id="REGN01000060">
    <property type="protein sequence ID" value="RNA44739.1"/>
    <property type="molecule type" value="Genomic_DNA"/>
</dbReference>
<feature type="compositionally biased region" description="Polar residues" evidence="1">
    <location>
        <begin position="342"/>
        <end position="355"/>
    </location>
</feature>
<gene>
    <name evidence="2" type="ORF">BpHYR1_048001</name>
</gene>
<feature type="region of interest" description="Disordered" evidence="1">
    <location>
        <begin position="334"/>
        <end position="357"/>
    </location>
</feature>
<evidence type="ECO:0000313" key="2">
    <source>
        <dbReference type="EMBL" id="RNA44739.1"/>
    </source>
</evidence>
<protein>
    <submittedName>
        <fullName evidence="2">Uncharacterized protein</fullName>
    </submittedName>
</protein>
<evidence type="ECO:0000256" key="1">
    <source>
        <dbReference type="SAM" id="MobiDB-lite"/>
    </source>
</evidence>
<feature type="region of interest" description="Disordered" evidence="1">
    <location>
        <begin position="177"/>
        <end position="208"/>
    </location>
</feature>
<reference evidence="2 3" key="1">
    <citation type="journal article" date="2018" name="Sci. Rep.">
        <title>Genomic signatures of local adaptation to the degree of environmental predictability in rotifers.</title>
        <authorList>
            <person name="Franch-Gras L."/>
            <person name="Hahn C."/>
            <person name="Garcia-Roger E.M."/>
            <person name="Carmona M.J."/>
            <person name="Serra M."/>
            <person name="Gomez A."/>
        </authorList>
    </citation>
    <scope>NUCLEOTIDE SEQUENCE [LARGE SCALE GENOMIC DNA]</scope>
    <source>
        <strain evidence="2">HYR1</strain>
    </source>
</reference>
<dbReference type="OrthoDB" id="10488366at2759"/>
<keyword evidence="3" id="KW-1185">Reference proteome</keyword>